<evidence type="ECO:0000256" key="1">
    <source>
        <dbReference type="SAM" id="MobiDB-lite"/>
    </source>
</evidence>
<name>A0A1L9RCY1_ASPWE</name>
<feature type="region of interest" description="Disordered" evidence="1">
    <location>
        <begin position="18"/>
        <end position="75"/>
    </location>
</feature>
<organism evidence="2 3">
    <name type="scientific">Aspergillus wentii DTO 134E9</name>
    <dbReference type="NCBI Taxonomy" id="1073089"/>
    <lineage>
        <taxon>Eukaryota</taxon>
        <taxon>Fungi</taxon>
        <taxon>Dikarya</taxon>
        <taxon>Ascomycota</taxon>
        <taxon>Pezizomycotina</taxon>
        <taxon>Eurotiomycetes</taxon>
        <taxon>Eurotiomycetidae</taxon>
        <taxon>Eurotiales</taxon>
        <taxon>Aspergillaceae</taxon>
        <taxon>Aspergillus</taxon>
        <taxon>Aspergillus subgen. Cremei</taxon>
    </lineage>
</organism>
<reference evidence="3" key="1">
    <citation type="journal article" date="2017" name="Genome Biol.">
        <title>Comparative genomics reveals high biological diversity and specific adaptations in the industrially and medically important fungal genus Aspergillus.</title>
        <authorList>
            <person name="de Vries R.P."/>
            <person name="Riley R."/>
            <person name="Wiebenga A."/>
            <person name="Aguilar-Osorio G."/>
            <person name="Amillis S."/>
            <person name="Uchima C.A."/>
            <person name="Anderluh G."/>
            <person name="Asadollahi M."/>
            <person name="Askin M."/>
            <person name="Barry K."/>
            <person name="Battaglia E."/>
            <person name="Bayram O."/>
            <person name="Benocci T."/>
            <person name="Braus-Stromeyer S.A."/>
            <person name="Caldana C."/>
            <person name="Canovas D."/>
            <person name="Cerqueira G.C."/>
            <person name="Chen F."/>
            <person name="Chen W."/>
            <person name="Choi C."/>
            <person name="Clum A."/>
            <person name="Dos Santos R.A."/>
            <person name="Damasio A.R."/>
            <person name="Diallinas G."/>
            <person name="Emri T."/>
            <person name="Fekete E."/>
            <person name="Flipphi M."/>
            <person name="Freyberg S."/>
            <person name="Gallo A."/>
            <person name="Gournas C."/>
            <person name="Habgood R."/>
            <person name="Hainaut M."/>
            <person name="Harispe M.L."/>
            <person name="Henrissat B."/>
            <person name="Hilden K.S."/>
            <person name="Hope R."/>
            <person name="Hossain A."/>
            <person name="Karabika E."/>
            <person name="Karaffa L."/>
            <person name="Karanyi Z."/>
            <person name="Krasevec N."/>
            <person name="Kuo A."/>
            <person name="Kusch H."/>
            <person name="LaButti K."/>
            <person name="Lagendijk E.L."/>
            <person name="Lapidus A."/>
            <person name="Levasseur A."/>
            <person name="Lindquist E."/>
            <person name="Lipzen A."/>
            <person name="Logrieco A.F."/>
            <person name="MacCabe A."/>
            <person name="Maekelae M.R."/>
            <person name="Malavazi I."/>
            <person name="Melin P."/>
            <person name="Meyer V."/>
            <person name="Mielnichuk N."/>
            <person name="Miskei M."/>
            <person name="Molnar A.P."/>
            <person name="Mule G."/>
            <person name="Ngan C.Y."/>
            <person name="Orejas M."/>
            <person name="Orosz E."/>
            <person name="Ouedraogo J.P."/>
            <person name="Overkamp K.M."/>
            <person name="Park H.-S."/>
            <person name="Perrone G."/>
            <person name="Piumi F."/>
            <person name="Punt P.J."/>
            <person name="Ram A.F."/>
            <person name="Ramon A."/>
            <person name="Rauscher S."/>
            <person name="Record E."/>
            <person name="Riano-Pachon D.M."/>
            <person name="Robert V."/>
            <person name="Roehrig J."/>
            <person name="Ruller R."/>
            <person name="Salamov A."/>
            <person name="Salih N.S."/>
            <person name="Samson R.A."/>
            <person name="Sandor E."/>
            <person name="Sanguinetti M."/>
            <person name="Schuetze T."/>
            <person name="Sepcic K."/>
            <person name="Shelest E."/>
            <person name="Sherlock G."/>
            <person name="Sophianopoulou V."/>
            <person name="Squina F.M."/>
            <person name="Sun H."/>
            <person name="Susca A."/>
            <person name="Todd R.B."/>
            <person name="Tsang A."/>
            <person name="Unkles S.E."/>
            <person name="van de Wiele N."/>
            <person name="van Rossen-Uffink D."/>
            <person name="Oliveira J.V."/>
            <person name="Vesth T.C."/>
            <person name="Visser J."/>
            <person name="Yu J.-H."/>
            <person name="Zhou M."/>
            <person name="Andersen M.R."/>
            <person name="Archer D.B."/>
            <person name="Baker S.E."/>
            <person name="Benoit I."/>
            <person name="Brakhage A.A."/>
            <person name="Braus G.H."/>
            <person name="Fischer R."/>
            <person name="Frisvad J.C."/>
            <person name="Goldman G.H."/>
            <person name="Houbraken J."/>
            <person name="Oakley B."/>
            <person name="Pocsi I."/>
            <person name="Scazzocchio C."/>
            <person name="Seiboth B."/>
            <person name="vanKuyk P.A."/>
            <person name="Wortman J."/>
            <person name="Dyer P.S."/>
            <person name="Grigoriev I.V."/>
        </authorList>
    </citation>
    <scope>NUCLEOTIDE SEQUENCE [LARGE SCALE GENOMIC DNA]</scope>
    <source>
        <strain evidence="3">DTO 134E9</strain>
    </source>
</reference>
<keyword evidence="3" id="KW-1185">Reference proteome</keyword>
<dbReference type="Proteomes" id="UP000184383">
    <property type="component" value="Unassembled WGS sequence"/>
</dbReference>
<dbReference type="VEuPathDB" id="FungiDB:ASPWEDRAFT_29883"/>
<dbReference type="GeneID" id="63749185"/>
<proteinExistence type="predicted"/>
<evidence type="ECO:0000313" key="3">
    <source>
        <dbReference type="Proteomes" id="UP000184383"/>
    </source>
</evidence>
<protein>
    <submittedName>
        <fullName evidence="2">Uncharacterized protein</fullName>
    </submittedName>
</protein>
<feature type="compositionally biased region" description="Basic and acidic residues" evidence="1">
    <location>
        <begin position="61"/>
        <end position="75"/>
    </location>
</feature>
<dbReference type="RefSeq" id="XP_040686414.1">
    <property type="nucleotide sequence ID" value="XM_040833337.1"/>
</dbReference>
<evidence type="ECO:0000313" key="2">
    <source>
        <dbReference type="EMBL" id="OJJ32737.1"/>
    </source>
</evidence>
<gene>
    <name evidence="2" type="ORF">ASPWEDRAFT_29883</name>
</gene>
<accession>A0A1L9RCY1</accession>
<feature type="compositionally biased region" description="Low complexity" evidence="1">
    <location>
        <begin position="47"/>
        <end position="58"/>
    </location>
</feature>
<dbReference type="EMBL" id="KV878214">
    <property type="protein sequence ID" value="OJJ32737.1"/>
    <property type="molecule type" value="Genomic_DNA"/>
</dbReference>
<sequence>MSHAVAKRCTQIFFPLEGVNHKPRTNGRGGQVGARRNPNDWSRRRPGSSSGKSSGKGSTRVGERRKWSEESDQEAKVERLALADRKKMAKLGIGGSTHGSRGWRRFVLPTPLKTSIVEVMDPNCHCADIRGREWFLSPEK</sequence>
<dbReference type="AlphaFoldDB" id="A0A1L9RCY1"/>